<protein>
    <submittedName>
        <fullName evidence="1">Lateral organ boundaries LOB domain-containing protein</fullName>
    </submittedName>
</protein>
<gene>
    <name evidence="1" type="ORF">IHE45_05G106600</name>
</gene>
<accession>A0ACB7W3P6</accession>
<dbReference type="EMBL" id="CM037015">
    <property type="protein sequence ID" value="KAH7682210.1"/>
    <property type="molecule type" value="Genomic_DNA"/>
</dbReference>
<sequence>MQKNGGTACASCKHQRKRCSKDCTLAPYFPAEKAKQFNAVQKVFGVSNITKMIKEISNPEDRHRTVEALIWEAECRMVDSVLGAYGQYQKVYEKKKKLEEFINTAQFSCYFTQNNSVQNNNINHHHLQQQQQQQQQLQQHHNFHENNVSLVPMCLDNNTAVNYQLHCYGRSSGQSQTQALQCPVSTGRSFINGNNGRGGYNMHHQYVDGQGHSNYSHQQGSNQGT</sequence>
<name>A0ACB7W3P6_DIOAL</name>
<comment type="caution">
    <text evidence="1">The sequence shown here is derived from an EMBL/GenBank/DDBJ whole genome shotgun (WGS) entry which is preliminary data.</text>
</comment>
<organism evidence="1 2">
    <name type="scientific">Dioscorea alata</name>
    <name type="common">Purple yam</name>
    <dbReference type="NCBI Taxonomy" id="55571"/>
    <lineage>
        <taxon>Eukaryota</taxon>
        <taxon>Viridiplantae</taxon>
        <taxon>Streptophyta</taxon>
        <taxon>Embryophyta</taxon>
        <taxon>Tracheophyta</taxon>
        <taxon>Spermatophyta</taxon>
        <taxon>Magnoliopsida</taxon>
        <taxon>Liliopsida</taxon>
        <taxon>Dioscoreales</taxon>
        <taxon>Dioscoreaceae</taxon>
        <taxon>Dioscorea</taxon>
    </lineage>
</organism>
<proteinExistence type="predicted"/>
<dbReference type="Proteomes" id="UP000827976">
    <property type="component" value="Chromosome 5"/>
</dbReference>
<reference evidence="2" key="1">
    <citation type="journal article" date="2022" name="Nat. Commun.">
        <title>Chromosome evolution and the genetic basis of agronomically important traits in greater yam.</title>
        <authorList>
            <person name="Bredeson J.V."/>
            <person name="Lyons J.B."/>
            <person name="Oniyinde I.O."/>
            <person name="Okereke N.R."/>
            <person name="Kolade O."/>
            <person name="Nnabue I."/>
            <person name="Nwadili C.O."/>
            <person name="Hribova E."/>
            <person name="Parker M."/>
            <person name="Nwogha J."/>
            <person name="Shu S."/>
            <person name="Carlson J."/>
            <person name="Kariba R."/>
            <person name="Muthemba S."/>
            <person name="Knop K."/>
            <person name="Barton G.J."/>
            <person name="Sherwood A.V."/>
            <person name="Lopez-Montes A."/>
            <person name="Asiedu R."/>
            <person name="Jamnadass R."/>
            <person name="Muchugi A."/>
            <person name="Goodstein D."/>
            <person name="Egesi C.N."/>
            <person name="Featherston J."/>
            <person name="Asfaw A."/>
            <person name="Simpson G.G."/>
            <person name="Dolezel J."/>
            <person name="Hendre P.S."/>
            <person name="Van Deynze A."/>
            <person name="Kumar P.L."/>
            <person name="Obidiegwu J.E."/>
            <person name="Bhattacharjee R."/>
            <person name="Rokhsar D.S."/>
        </authorList>
    </citation>
    <scope>NUCLEOTIDE SEQUENCE [LARGE SCALE GENOMIC DNA]</scope>
    <source>
        <strain evidence="2">cv. TDa95/00328</strain>
    </source>
</reference>
<evidence type="ECO:0000313" key="2">
    <source>
        <dbReference type="Proteomes" id="UP000827976"/>
    </source>
</evidence>
<evidence type="ECO:0000313" key="1">
    <source>
        <dbReference type="EMBL" id="KAH7682210.1"/>
    </source>
</evidence>
<keyword evidence="2" id="KW-1185">Reference proteome</keyword>